<keyword evidence="2" id="KW-0472">Membrane</keyword>
<dbReference type="Proteomes" id="UP000292859">
    <property type="component" value="Unassembled WGS sequence"/>
</dbReference>
<evidence type="ECO:0000313" key="3">
    <source>
        <dbReference type="EMBL" id="SNR58228.1"/>
    </source>
</evidence>
<proteinExistence type="predicted"/>
<protein>
    <submittedName>
        <fullName evidence="3">Uncharacterized protein</fullName>
    </submittedName>
</protein>
<keyword evidence="2" id="KW-0812">Transmembrane</keyword>
<accession>A0A238XI19</accession>
<dbReference type="EMBL" id="FZNM01000010">
    <property type="protein sequence ID" value="SNR58228.1"/>
    <property type="molecule type" value="Genomic_DNA"/>
</dbReference>
<keyword evidence="2" id="KW-1133">Transmembrane helix</keyword>
<sequence length="71" mass="7262">MAPEPQPRRGMSRALLYALIPIGFLILVAFMVLSGRDTSETAAEAAVEADSTVPQPAEGAEPAAGATPPAN</sequence>
<dbReference type="OrthoDB" id="7870876at2"/>
<evidence type="ECO:0000313" key="6">
    <source>
        <dbReference type="Proteomes" id="UP000292859"/>
    </source>
</evidence>
<name>A0A238XI19_9RHOB</name>
<dbReference type="EMBL" id="SIRL01000010">
    <property type="protein sequence ID" value="TBN48507.1"/>
    <property type="molecule type" value="Genomic_DNA"/>
</dbReference>
<reference evidence="4 6" key="3">
    <citation type="submission" date="2019-02" db="EMBL/GenBank/DDBJ databases">
        <authorList>
            <person name="Zhang G."/>
        </authorList>
    </citation>
    <scope>NUCLEOTIDE SEQUENCE [LARGE SCALE GENOMIC DNA]</scope>
    <source>
        <strain evidence="4 6">CMB17</strain>
    </source>
</reference>
<evidence type="ECO:0000313" key="5">
    <source>
        <dbReference type="Proteomes" id="UP000198409"/>
    </source>
</evidence>
<evidence type="ECO:0000256" key="1">
    <source>
        <dbReference type="SAM" id="MobiDB-lite"/>
    </source>
</evidence>
<dbReference type="AlphaFoldDB" id="A0A238XI19"/>
<evidence type="ECO:0000313" key="4">
    <source>
        <dbReference type="EMBL" id="TBN48507.1"/>
    </source>
</evidence>
<gene>
    <name evidence="4" type="ORF">EYF88_13455</name>
    <name evidence="3" type="ORF">SAMN06265378_11046</name>
</gene>
<feature type="region of interest" description="Disordered" evidence="1">
    <location>
        <begin position="40"/>
        <end position="71"/>
    </location>
</feature>
<feature type="transmembrane region" description="Helical" evidence="2">
    <location>
        <begin position="14"/>
        <end position="33"/>
    </location>
</feature>
<reference evidence="5" key="2">
    <citation type="submission" date="2017-06" db="EMBL/GenBank/DDBJ databases">
        <authorList>
            <person name="Varghese N."/>
            <person name="Submissions S."/>
        </authorList>
    </citation>
    <scope>NUCLEOTIDE SEQUENCE [LARGE SCALE GENOMIC DNA]</scope>
    <source>
        <strain evidence="5">DSM 26170</strain>
    </source>
</reference>
<reference evidence="3" key="1">
    <citation type="submission" date="2017-06" db="EMBL/GenBank/DDBJ databases">
        <authorList>
            <person name="Kim H.J."/>
            <person name="Triplett B.A."/>
        </authorList>
    </citation>
    <scope>NUCLEOTIDE SEQUENCE [LARGE SCALE GENOMIC DNA]</scope>
    <source>
        <strain evidence="3">DSM 26170</strain>
    </source>
</reference>
<dbReference type="RefSeq" id="WP_089388708.1">
    <property type="nucleotide sequence ID" value="NZ_FZNM01000010.1"/>
</dbReference>
<organism evidence="3 5">
    <name type="scientific">Paracoccus sediminis</name>
    <dbReference type="NCBI Taxonomy" id="1214787"/>
    <lineage>
        <taxon>Bacteria</taxon>
        <taxon>Pseudomonadati</taxon>
        <taxon>Pseudomonadota</taxon>
        <taxon>Alphaproteobacteria</taxon>
        <taxon>Rhodobacterales</taxon>
        <taxon>Paracoccaceae</taxon>
        <taxon>Paracoccus</taxon>
    </lineage>
</organism>
<dbReference type="Proteomes" id="UP000198409">
    <property type="component" value="Unassembled WGS sequence"/>
</dbReference>
<keyword evidence="6" id="KW-1185">Reference proteome</keyword>
<evidence type="ECO:0000256" key="2">
    <source>
        <dbReference type="SAM" id="Phobius"/>
    </source>
</evidence>